<dbReference type="Pfam" id="PF00959">
    <property type="entry name" value="Phage_lysozyme"/>
    <property type="match status" value="1"/>
</dbReference>
<feature type="signal peptide" evidence="4">
    <location>
        <begin position="1"/>
        <end position="22"/>
    </location>
</feature>
<organism evidence="5 6">
    <name type="scientific">Cylindrodendrum hubeiense</name>
    <dbReference type="NCBI Taxonomy" id="595255"/>
    <lineage>
        <taxon>Eukaryota</taxon>
        <taxon>Fungi</taxon>
        <taxon>Dikarya</taxon>
        <taxon>Ascomycota</taxon>
        <taxon>Pezizomycotina</taxon>
        <taxon>Sordariomycetes</taxon>
        <taxon>Hypocreomycetidae</taxon>
        <taxon>Hypocreales</taxon>
        <taxon>Nectriaceae</taxon>
        <taxon>Cylindrodendrum</taxon>
    </lineage>
</organism>
<gene>
    <name evidence="5" type="ORF">G7Z17_g2598</name>
</gene>
<keyword evidence="3" id="KW-1035">Host cytoplasm</keyword>
<dbReference type="EMBL" id="JAANBB010000027">
    <property type="protein sequence ID" value="KAF7554869.1"/>
    <property type="molecule type" value="Genomic_DNA"/>
</dbReference>
<proteinExistence type="predicted"/>
<evidence type="ECO:0000256" key="2">
    <source>
        <dbReference type="ARBA" id="ARBA00022638"/>
    </source>
</evidence>
<evidence type="ECO:0000256" key="4">
    <source>
        <dbReference type="SAM" id="SignalP"/>
    </source>
</evidence>
<sequence>MVQILCTYLLVLAASALHGVQAAPAALAGCSTINAAALNIIQTAKTLQTLPDIPFKLPLTQTTAEQLLKQDVVTYTNCVSSYLNYNIVLNENQWGALASWESDVGCSSVRSSTLLRRLNAGQDPNTVAGQELPTWNKVNGVPMVALIHRRAAELTLFQTASTKEAHPVCK</sequence>
<evidence type="ECO:0000313" key="6">
    <source>
        <dbReference type="Proteomes" id="UP000722485"/>
    </source>
</evidence>
<dbReference type="OrthoDB" id="5358886at2759"/>
<keyword evidence="2" id="KW-0081">Bacteriolytic enzyme</keyword>
<dbReference type="CDD" id="cd00737">
    <property type="entry name" value="lyz_endolysin_autolysin"/>
    <property type="match status" value="1"/>
</dbReference>
<dbReference type="GO" id="GO:0031640">
    <property type="term" value="P:killing of cells of another organism"/>
    <property type="evidence" value="ECO:0007669"/>
    <property type="project" value="UniProtKB-KW"/>
</dbReference>
<dbReference type="AlphaFoldDB" id="A0A9P5LBH9"/>
<evidence type="ECO:0000256" key="1">
    <source>
        <dbReference type="ARBA" id="ARBA00022529"/>
    </source>
</evidence>
<keyword evidence="1" id="KW-0929">Antimicrobial</keyword>
<dbReference type="InterPro" id="IPR023347">
    <property type="entry name" value="Lysozyme_dom_sf"/>
</dbReference>
<keyword evidence="4" id="KW-0732">Signal</keyword>
<evidence type="ECO:0000313" key="5">
    <source>
        <dbReference type="EMBL" id="KAF7554869.1"/>
    </source>
</evidence>
<accession>A0A9P5LBH9</accession>
<dbReference type="Gene3D" id="1.10.530.40">
    <property type="match status" value="1"/>
</dbReference>
<feature type="chain" id="PRO_5040330635" evidence="4">
    <location>
        <begin position="23"/>
        <end position="170"/>
    </location>
</feature>
<dbReference type="GO" id="GO:0009253">
    <property type="term" value="P:peptidoglycan catabolic process"/>
    <property type="evidence" value="ECO:0007669"/>
    <property type="project" value="InterPro"/>
</dbReference>
<dbReference type="PANTHER" id="PTHR38107">
    <property type="match status" value="1"/>
</dbReference>
<protein>
    <submittedName>
        <fullName evidence="5">Uncharacterized protein</fullName>
    </submittedName>
</protein>
<dbReference type="InterPro" id="IPR023346">
    <property type="entry name" value="Lysozyme-like_dom_sf"/>
</dbReference>
<dbReference type="GO" id="GO:0016998">
    <property type="term" value="P:cell wall macromolecule catabolic process"/>
    <property type="evidence" value="ECO:0007669"/>
    <property type="project" value="InterPro"/>
</dbReference>
<dbReference type="Proteomes" id="UP000722485">
    <property type="component" value="Unassembled WGS sequence"/>
</dbReference>
<dbReference type="SUPFAM" id="SSF53955">
    <property type="entry name" value="Lysozyme-like"/>
    <property type="match status" value="1"/>
</dbReference>
<dbReference type="GO" id="GO:0003796">
    <property type="term" value="F:lysozyme activity"/>
    <property type="evidence" value="ECO:0007669"/>
    <property type="project" value="InterPro"/>
</dbReference>
<dbReference type="InterPro" id="IPR033907">
    <property type="entry name" value="Endolysin_autolysin"/>
</dbReference>
<dbReference type="GO" id="GO:0042742">
    <property type="term" value="P:defense response to bacterium"/>
    <property type="evidence" value="ECO:0007669"/>
    <property type="project" value="UniProtKB-KW"/>
</dbReference>
<evidence type="ECO:0000256" key="3">
    <source>
        <dbReference type="ARBA" id="ARBA00023200"/>
    </source>
</evidence>
<reference evidence="5" key="1">
    <citation type="submission" date="2020-03" db="EMBL/GenBank/DDBJ databases">
        <title>Draft Genome Sequence of Cylindrodendrum hubeiense.</title>
        <authorList>
            <person name="Buettner E."/>
            <person name="Kellner H."/>
        </authorList>
    </citation>
    <scope>NUCLEOTIDE SEQUENCE</scope>
    <source>
        <strain evidence="5">IHI 201604</strain>
    </source>
</reference>
<comment type="caution">
    <text evidence="5">The sequence shown here is derived from an EMBL/GenBank/DDBJ whole genome shotgun (WGS) entry which is preliminary data.</text>
</comment>
<keyword evidence="6" id="KW-1185">Reference proteome</keyword>
<name>A0A9P5LBH9_9HYPO</name>
<dbReference type="InterPro" id="IPR002196">
    <property type="entry name" value="Glyco_hydro_24"/>
</dbReference>
<dbReference type="PANTHER" id="PTHR38107:SF3">
    <property type="entry name" value="LYSOZYME RRRD-RELATED"/>
    <property type="match status" value="1"/>
</dbReference>
<dbReference type="InterPro" id="IPR051018">
    <property type="entry name" value="Bacteriophage_GH24"/>
</dbReference>